<sequence length="135" mass="15653">MDEQTTKLIEELQFKTSRAGGKGGQHVNKVSSKVMLIWNVDASSIFTDEQKTLLKERLANRINKEGELLLDASSDRSQIKNKEIVIERFLNILDEALKVDKPRIPTKIPKSKIIARLDRKKMQSDKKADRRWRHE</sequence>
<name>A0ABT7NPT6_9SPHI</name>
<dbReference type="RefSeq" id="WP_149527034.1">
    <property type="nucleotide sequence ID" value="NZ_CP030848.1"/>
</dbReference>
<keyword evidence="4" id="KW-1185">Reference proteome</keyword>
<evidence type="ECO:0000259" key="2">
    <source>
        <dbReference type="PROSITE" id="PS00745"/>
    </source>
</evidence>
<comment type="caution">
    <text evidence="3">The sequence shown here is derived from an EMBL/GenBank/DDBJ whole genome shotgun (WGS) entry which is preliminary data.</text>
</comment>
<feature type="domain" description="Prokaryotic-type class I peptide chain release factors" evidence="2">
    <location>
        <begin position="18"/>
        <end position="34"/>
    </location>
</feature>
<dbReference type="EC" id="3.1.1.29" evidence="3"/>
<dbReference type="GO" id="GO:0004045">
    <property type="term" value="F:peptidyl-tRNA hydrolase activity"/>
    <property type="evidence" value="ECO:0007669"/>
    <property type="project" value="UniProtKB-EC"/>
</dbReference>
<dbReference type="PANTHER" id="PTHR47814">
    <property type="entry name" value="PEPTIDYL-TRNA HYDROLASE ARFB"/>
    <property type="match status" value="1"/>
</dbReference>
<proteinExistence type="predicted"/>
<dbReference type="EMBL" id="JACAGK010000038">
    <property type="protein sequence ID" value="MDM1049141.1"/>
    <property type="molecule type" value="Genomic_DNA"/>
</dbReference>
<feature type="compositionally biased region" description="Basic and acidic residues" evidence="1">
    <location>
        <begin position="115"/>
        <end position="128"/>
    </location>
</feature>
<reference evidence="3" key="2">
    <citation type="journal article" date="2022" name="Sci. Total Environ.">
        <title>Prevalence, transmission, and molecular epidemiology of tet(X)-positive bacteria among humans, animals, and environmental niches in China: An epidemiological, and genomic-based study.</title>
        <authorList>
            <person name="Dong N."/>
            <person name="Zeng Y."/>
            <person name="Cai C."/>
            <person name="Sun C."/>
            <person name="Lu J."/>
            <person name="Liu C."/>
            <person name="Zhou H."/>
            <person name="Sun Q."/>
            <person name="Shu L."/>
            <person name="Wang H."/>
            <person name="Wang Y."/>
            <person name="Wang S."/>
            <person name="Wu C."/>
            <person name="Chan E.W."/>
            <person name="Chen G."/>
            <person name="Shen Z."/>
            <person name="Chen S."/>
            <person name="Zhang R."/>
        </authorList>
    </citation>
    <scope>NUCLEOTIDE SEQUENCE</scope>
    <source>
        <strain evidence="3">R1692</strain>
    </source>
</reference>
<dbReference type="SUPFAM" id="SSF110916">
    <property type="entry name" value="Peptidyl-tRNA hydrolase domain-like"/>
    <property type="match status" value="1"/>
</dbReference>
<dbReference type="PANTHER" id="PTHR47814:SF1">
    <property type="entry name" value="PEPTIDYL-TRNA HYDROLASE ARFB"/>
    <property type="match status" value="1"/>
</dbReference>
<keyword evidence="3" id="KW-0378">Hydrolase</keyword>
<dbReference type="NCBIfam" id="NF006718">
    <property type="entry name" value="PRK09256.1"/>
    <property type="match status" value="1"/>
</dbReference>
<evidence type="ECO:0000313" key="4">
    <source>
        <dbReference type="Proteomes" id="UP001170954"/>
    </source>
</evidence>
<reference evidence="3" key="1">
    <citation type="submission" date="2020-06" db="EMBL/GenBank/DDBJ databases">
        <authorList>
            <person name="Dong N."/>
        </authorList>
    </citation>
    <scope>NUCLEOTIDE SEQUENCE</scope>
    <source>
        <strain evidence="3">R1692</strain>
    </source>
</reference>
<dbReference type="Gene3D" id="3.30.160.20">
    <property type="match status" value="1"/>
</dbReference>
<organism evidence="3 4">
    <name type="scientific">Sphingobacterium hotanense</name>
    <dbReference type="NCBI Taxonomy" id="649196"/>
    <lineage>
        <taxon>Bacteria</taxon>
        <taxon>Pseudomonadati</taxon>
        <taxon>Bacteroidota</taxon>
        <taxon>Sphingobacteriia</taxon>
        <taxon>Sphingobacteriales</taxon>
        <taxon>Sphingobacteriaceae</taxon>
        <taxon>Sphingobacterium</taxon>
    </lineage>
</organism>
<feature type="region of interest" description="Disordered" evidence="1">
    <location>
        <begin position="115"/>
        <end position="135"/>
    </location>
</feature>
<evidence type="ECO:0000256" key="1">
    <source>
        <dbReference type="SAM" id="MobiDB-lite"/>
    </source>
</evidence>
<accession>A0ABT7NPT6</accession>
<evidence type="ECO:0000313" key="3">
    <source>
        <dbReference type="EMBL" id="MDM1049141.1"/>
    </source>
</evidence>
<dbReference type="Pfam" id="PF00472">
    <property type="entry name" value="RF-1"/>
    <property type="match status" value="1"/>
</dbReference>
<dbReference type="InterPro" id="IPR000352">
    <property type="entry name" value="Pep_chain_release_fac_I"/>
</dbReference>
<dbReference type="Proteomes" id="UP001170954">
    <property type="component" value="Unassembled WGS sequence"/>
</dbReference>
<gene>
    <name evidence="3" type="primary">arfB</name>
    <name evidence="3" type="ORF">HX018_12935</name>
</gene>
<dbReference type="PROSITE" id="PS00745">
    <property type="entry name" value="RF_PROK_I"/>
    <property type="match status" value="1"/>
</dbReference>
<protein>
    <submittedName>
        <fullName evidence="3">Aminoacyl-tRNA hydrolase</fullName>
        <ecNumber evidence="3">3.1.1.29</ecNumber>
    </submittedName>
</protein>